<feature type="domain" description="NAD-dependent epimerase/dehydratase" evidence="2">
    <location>
        <begin position="38"/>
        <end position="250"/>
    </location>
</feature>
<comment type="caution">
    <text evidence="3">The sequence shown here is derived from an EMBL/GenBank/DDBJ whole genome shotgun (WGS) entry which is preliminary data.</text>
</comment>
<dbReference type="Proteomes" id="UP000321118">
    <property type="component" value="Unassembled WGS sequence"/>
</dbReference>
<keyword evidence="4" id="KW-1185">Reference proteome</keyword>
<dbReference type="InterPro" id="IPR001509">
    <property type="entry name" value="Epimerase_deHydtase"/>
</dbReference>
<reference evidence="3 4" key="1">
    <citation type="submission" date="2019-07" db="EMBL/GenBank/DDBJ databases">
        <title>Whole genome shotgun sequence of Cellulomonas xylanilytica NBRC 101102.</title>
        <authorList>
            <person name="Hosoyama A."/>
            <person name="Uohara A."/>
            <person name="Ohji S."/>
            <person name="Ichikawa N."/>
        </authorList>
    </citation>
    <scope>NUCLEOTIDE SEQUENCE [LARGE SCALE GENOMIC DNA]</scope>
    <source>
        <strain evidence="3 4">NBRC 101102</strain>
    </source>
</reference>
<dbReference type="SUPFAM" id="SSF51735">
    <property type="entry name" value="NAD(P)-binding Rossmann-fold domains"/>
    <property type="match status" value="1"/>
</dbReference>
<organism evidence="3 4">
    <name type="scientific">Cellulomonas xylanilytica</name>
    <dbReference type="NCBI Taxonomy" id="233583"/>
    <lineage>
        <taxon>Bacteria</taxon>
        <taxon>Bacillati</taxon>
        <taxon>Actinomycetota</taxon>
        <taxon>Actinomycetes</taxon>
        <taxon>Micrococcales</taxon>
        <taxon>Cellulomonadaceae</taxon>
        <taxon>Cellulomonas</taxon>
    </lineage>
</organism>
<proteinExistence type="predicted"/>
<dbReference type="InterPro" id="IPR036291">
    <property type="entry name" value="NAD(P)-bd_dom_sf"/>
</dbReference>
<protein>
    <submittedName>
        <fullName evidence="3">UDP-glucose 4-epimerase</fullName>
    </submittedName>
</protein>
<evidence type="ECO:0000313" key="3">
    <source>
        <dbReference type="EMBL" id="GEK21638.1"/>
    </source>
</evidence>
<sequence length="345" mass="36043">MMTAVQTRRLDPIPLTPSPGGASAPATVAPRTRQLDVSVIGARGFIGSHVARALAQRGHTVHTFDRSCPAMGPQGVDERILTSDHVVWAASSINPMIAEHDPDRVALDIDAFTSFLGLLAQAPSRPRMVLLSSGGTVYDQSVEPPYAESSPVGPDSAYGQAKLLLEQELVRTAPGSIVLRVANAYGPGQPVAPGQGVISHWLHATAAGQPLHVFGDLRAARDYVHVDDVADAVVRAVEVTDPAHDVLNVGSGRPTSLGALLDVIRDVVGPDAVEVRHHPVREFDGRSTWLDCTASELTLGWVAGTSLHDGIRQTWTSVTADPIASAGGDAPGAPLRSAPTLGGAS</sequence>
<dbReference type="InterPro" id="IPR050177">
    <property type="entry name" value="Lipid_A_modif_metabolic_enz"/>
</dbReference>
<feature type="region of interest" description="Disordered" evidence="1">
    <location>
        <begin position="1"/>
        <end position="29"/>
    </location>
</feature>
<gene>
    <name evidence="3" type="primary">galE</name>
    <name evidence="3" type="ORF">CXY01_21580</name>
</gene>
<evidence type="ECO:0000313" key="4">
    <source>
        <dbReference type="Proteomes" id="UP000321118"/>
    </source>
</evidence>
<name>A0A510V444_9CELL</name>
<dbReference type="PANTHER" id="PTHR43245:SF13">
    <property type="entry name" value="UDP-D-APIOSE_UDP-D-XYLOSE SYNTHASE 2"/>
    <property type="match status" value="1"/>
</dbReference>
<accession>A0A510V444</accession>
<dbReference type="Gene3D" id="3.40.50.720">
    <property type="entry name" value="NAD(P)-binding Rossmann-like Domain"/>
    <property type="match status" value="1"/>
</dbReference>
<evidence type="ECO:0000256" key="1">
    <source>
        <dbReference type="SAM" id="MobiDB-lite"/>
    </source>
</evidence>
<dbReference type="AlphaFoldDB" id="A0A510V444"/>
<dbReference type="PRINTS" id="PR01713">
    <property type="entry name" value="NUCEPIMERASE"/>
</dbReference>
<evidence type="ECO:0000259" key="2">
    <source>
        <dbReference type="Pfam" id="PF01370"/>
    </source>
</evidence>
<dbReference type="Pfam" id="PF01370">
    <property type="entry name" value="Epimerase"/>
    <property type="match status" value="1"/>
</dbReference>
<dbReference type="EMBL" id="BJUB01000006">
    <property type="protein sequence ID" value="GEK21638.1"/>
    <property type="molecule type" value="Genomic_DNA"/>
</dbReference>
<dbReference type="PANTHER" id="PTHR43245">
    <property type="entry name" value="BIFUNCTIONAL POLYMYXIN RESISTANCE PROTEIN ARNA"/>
    <property type="match status" value="1"/>
</dbReference>
<feature type="region of interest" description="Disordered" evidence="1">
    <location>
        <begin position="322"/>
        <end position="345"/>
    </location>
</feature>